<dbReference type="CDD" id="cd03398">
    <property type="entry name" value="PAP2_haloperoxidase"/>
    <property type="match status" value="1"/>
</dbReference>
<keyword evidence="3" id="KW-0560">Oxidoreductase</keyword>
<dbReference type="PANTHER" id="PTHR34599:SF1">
    <property type="entry name" value="PHOSPHATIDIC ACID PHOSPHATASE TYPE 2_HALOPEROXIDASE DOMAIN-CONTAINING PROTEIN"/>
    <property type="match status" value="1"/>
</dbReference>
<feature type="signal peptide" evidence="2">
    <location>
        <begin position="1"/>
        <end position="27"/>
    </location>
</feature>
<organism evidence="3 4">
    <name type="scientific">Massilia aerilata</name>
    <dbReference type="NCBI Taxonomy" id="453817"/>
    <lineage>
        <taxon>Bacteria</taxon>
        <taxon>Pseudomonadati</taxon>
        <taxon>Pseudomonadota</taxon>
        <taxon>Betaproteobacteria</taxon>
        <taxon>Burkholderiales</taxon>
        <taxon>Oxalobacteraceae</taxon>
        <taxon>Telluria group</taxon>
        <taxon>Massilia</taxon>
    </lineage>
</organism>
<proteinExistence type="predicted"/>
<evidence type="ECO:0000313" key="4">
    <source>
        <dbReference type="Proteomes" id="UP001596086"/>
    </source>
</evidence>
<dbReference type="InterPro" id="IPR052559">
    <property type="entry name" value="V-haloperoxidase"/>
</dbReference>
<dbReference type="EMBL" id="JBHSMZ010000016">
    <property type="protein sequence ID" value="MFC5550765.1"/>
    <property type="molecule type" value="Genomic_DNA"/>
</dbReference>
<feature type="region of interest" description="Disordered" evidence="1">
    <location>
        <begin position="27"/>
        <end position="56"/>
    </location>
</feature>
<feature type="chain" id="PRO_5046399695" evidence="2">
    <location>
        <begin position="28"/>
        <end position="507"/>
    </location>
</feature>
<evidence type="ECO:0000256" key="2">
    <source>
        <dbReference type="SAM" id="SignalP"/>
    </source>
</evidence>
<name>A0ABW0S467_9BURK</name>
<dbReference type="EC" id="1.11.1.-" evidence="3"/>
<evidence type="ECO:0000256" key="1">
    <source>
        <dbReference type="SAM" id="MobiDB-lite"/>
    </source>
</evidence>
<comment type="caution">
    <text evidence="3">The sequence shown here is derived from an EMBL/GenBank/DDBJ whole genome shotgun (WGS) entry which is preliminary data.</text>
</comment>
<dbReference type="RefSeq" id="WP_379773863.1">
    <property type="nucleotide sequence ID" value="NZ_JBHSMZ010000016.1"/>
</dbReference>
<dbReference type="InterPro" id="IPR036938">
    <property type="entry name" value="PAP2/HPO_sf"/>
</dbReference>
<dbReference type="Gene3D" id="1.20.144.10">
    <property type="entry name" value="Phosphatidic acid phosphatase type 2/haloperoxidase"/>
    <property type="match status" value="1"/>
</dbReference>
<dbReference type="Proteomes" id="UP001596086">
    <property type="component" value="Unassembled WGS sequence"/>
</dbReference>
<evidence type="ECO:0000313" key="3">
    <source>
        <dbReference type="EMBL" id="MFC5550765.1"/>
    </source>
</evidence>
<dbReference type="Gene3D" id="1.10.606.10">
    <property type="entry name" value="Vanadium-containing Chloroperoxidase, domain 2"/>
    <property type="match status" value="1"/>
</dbReference>
<dbReference type="GO" id="GO:0004601">
    <property type="term" value="F:peroxidase activity"/>
    <property type="evidence" value="ECO:0007669"/>
    <property type="project" value="UniProtKB-KW"/>
</dbReference>
<sequence length="507" mass="55408">MKSRIGVPFCMLLFSILAASATLTARAGAPRPPVTSPTYETQPGTRELPPRYAPPAGPAPAARLAYWNEVALRTIAVDHTPPFTGGATVVAEQLGPTRTSRLMAIVQLAVYDALNAIYRRYPGYSGDLPAFADSSPDAAIAQATHDILVAHYSRQRQRLDAWLAQDLARLPDGRRKLDGVDIGRRAAAALLALRADDGVYYGEPVVGIDYHVSDAPGKWRPDPVSGIRIALGAYWHIKPFVLPSTALFRPPPPPALTSDTYARAFNEVKAFGGDGILTPTRRTPDQTRIGIFWSYDGGAWIGTRPRLYNQIAVQLALQRSADPLELARVLALVNAAIADATIAAWEDKYRLNFWRPVTAIREASPGTGPTGLGDGNPTTRADPYWTPLGAQASNLTGPNFTPPFPAYPSGHAELGSAMFQILRRFYGDNVAFTFLSDELNGITRDNRGRVRPRAPRSYRTLAQAEEENGQSRIYLGIHWQFDKAQGIVTGRQVADYIFQRGLVRPDQ</sequence>
<gene>
    <name evidence="3" type="ORF">ACFPO9_19785</name>
</gene>
<keyword evidence="4" id="KW-1185">Reference proteome</keyword>
<keyword evidence="2" id="KW-0732">Signal</keyword>
<reference evidence="4" key="1">
    <citation type="journal article" date="2019" name="Int. J. Syst. Evol. Microbiol.">
        <title>The Global Catalogue of Microorganisms (GCM) 10K type strain sequencing project: providing services to taxonomists for standard genome sequencing and annotation.</title>
        <authorList>
            <consortium name="The Broad Institute Genomics Platform"/>
            <consortium name="The Broad Institute Genome Sequencing Center for Infectious Disease"/>
            <person name="Wu L."/>
            <person name="Ma J."/>
        </authorList>
    </citation>
    <scope>NUCLEOTIDE SEQUENCE [LARGE SCALE GENOMIC DNA]</scope>
    <source>
        <strain evidence="4">CGMCC 4.5798</strain>
    </source>
</reference>
<dbReference type="SUPFAM" id="SSF48317">
    <property type="entry name" value="Acid phosphatase/Vanadium-dependent haloperoxidase"/>
    <property type="match status" value="1"/>
</dbReference>
<protein>
    <submittedName>
        <fullName evidence="3">Vanadium-dependent haloperoxidase</fullName>
        <ecNumber evidence="3">1.11.1.-</ecNumber>
    </submittedName>
</protein>
<dbReference type="InterPro" id="IPR016119">
    <property type="entry name" value="Br/Cl_peroxidase_C"/>
</dbReference>
<dbReference type="PANTHER" id="PTHR34599">
    <property type="entry name" value="PEROXIDASE-RELATED"/>
    <property type="match status" value="1"/>
</dbReference>
<accession>A0ABW0S467</accession>
<keyword evidence="3" id="KW-0575">Peroxidase</keyword>